<dbReference type="PANTHER" id="PTHR13767:SF2">
    <property type="entry name" value="PSEUDOURIDYLATE SYNTHASE TRUB1"/>
    <property type="match status" value="1"/>
</dbReference>
<protein>
    <recommendedName>
        <fullName evidence="5">tRNA pseudouridine synthase B</fullName>
        <ecNumber evidence="5">5.4.99.25</ecNumber>
    </recommendedName>
    <alternativeName>
        <fullName evidence="5">tRNA pseudouridine(55) synthase</fullName>
        <shortName evidence="5">Psi55 synthase</shortName>
    </alternativeName>
    <alternativeName>
        <fullName evidence="5">tRNA pseudouridylate synthase</fullName>
    </alternativeName>
    <alternativeName>
        <fullName evidence="5">tRNA-uridine isomerase</fullName>
    </alternativeName>
</protein>
<dbReference type="EMBL" id="AP014609">
    <property type="protein sequence ID" value="BAR92034.1"/>
    <property type="molecule type" value="Genomic_DNA"/>
</dbReference>
<keyword evidence="3 5" id="KW-0819">tRNA processing</keyword>
<proteinExistence type="inferred from homology"/>
<dbReference type="Proteomes" id="UP000217805">
    <property type="component" value="Chromosome"/>
</dbReference>
<evidence type="ECO:0000256" key="4">
    <source>
        <dbReference type="ARBA" id="ARBA00023235"/>
    </source>
</evidence>
<dbReference type="EC" id="5.4.99.25" evidence="5"/>
<evidence type="ECO:0000259" key="6">
    <source>
        <dbReference type="Pfam" id="PF01509"/>
    </source>
</evidence>
<dbReference type="SUPFAM" id="SSF55120">
    <property type="entry name" value="Pseudouridine synthase"/>
    <property type="match status" value="1"/>
</dbReference>
<dbReference type="InterPro" id="IPR020103">
    <property type="entry name" value="PsdUridine_synth_cat_dom_sf"/>
</dbReference>
<feature type="domain" description="Pseudouridine synthase II N-terminal" evidence="6">
    <location>
        <begin position="46"/>
        <end position="189"/>
    </location>
</feature>
<dbReference type="Pfam" id="PF01509">
    <property type="entry name" value="TruB_N"/>
    <property type="match status" value="1"/>
</dbReference>
<feature type="active site" description="Nucleophile" evidence="5">
    <location>
        <position position="56"/>
    </location>
</feature>
<keyword evidence="4 5" id="KW-0413">Isomerase</keyword>
<accession>A0ABM7EYH3</accession>
<evidence type="ECO:0000256" key="3">
    <source>
        <dbReference type="ARBA" id="ARBA00022694"/>
    </source>
</evidence>
<dbReference type="GO" id="GO:0160147">
    <property type="term" value="F:tRNA pseudouridine(38-40) synthase activity"/>
    <property type="evidence" value="ECO:0007669"/>
    <property type="project" value="UniProtKB-EC"/>
</dbReference>
<sequence length="238" mass="27456">MIPNLSEFKNGKILLVDKPWGWTSFKIVKKIRSFILNATTTIKKEKLKIGHTGTLDPFATGLLIVLTGKYTKKVNEIQNYKKVYTGIIKLGCETLSFDSETEEYNFSSISHITPQLIKKISKKFLGEIDQYPPYFSALKTKGKRFYEYARKGIKIVRKSRRIKIYKFHILKIGIPYIKFFIECGKGTYIRSIAQDFGKALRSGAYILSLRRERIGNFSMSCSSIELKISKKFPCYLLD</sequence>
<comment type="similarity">
    <text evidence="2 5">Belongs to the pseudouridine synthase TruB family. Type 1 subfamily.</text>
</comment>
<reference evidence="7 8" key="1">
    <citation type="journal article" date="2015" name="Microbes Environ.">
        <title>An Efficient Strategy Developed for Next-Generation Sequencing of Endosymbiont Genomes Performed Using Crude DNA Isolated from Host Tissues: A Case Study of Blattabacterium cuenoti Inhabiting the Fat Bodies of Cockroaches.</title>
        <authorList>
            <person name="Kinjo Y."/>
            <person name="Saitoh S."/>
            <person name="Tokuda G."/>
        </authorList>
    </citation>
    <scope>NUCLEOTIDE SEQUENCE [LARGE SCALE GENOMIC DNA]</scope>
    <source>
        <strain evidence="7 8">BPAY</strain>
    </source>
</reference>
<dbReference type="InterPro" id="IPR002501">
    <property type="entry name" value="PsdUridine_synth_N"/>
</dbReference>
<comment type="function">
    <text evidence="5">Responsible for synthesis of pseudouridine from uracil-55 in the psi GC loop of transfer RNAs.</text>
</comment>
<evidence type="ECO:0000313" key="8">
    <source>
        <dbReference type="Proteomes" id="UP000217805"/>
    </source>
</evidence>
<organism evidence="7 8">
    <name type="scientific">Blattabacterium cuenoti BPAY</name>
    <dbReference type="NCBI Taxonomy" id="1457031"/>
    <lineage>
        <taxon>Bacteria</taxon>
        <taxon>Pseudomonadati</taxon>
        <taxon>Bacteroidota</taxon>
        <taxon>Flavobacteriia</taxon>
        <taxon>Flavobacteriales</taxon>
        <taxon>Blattabacteriaceae</taxon>
        <taxon>Blattabacterium</taxon>
    </lineage>
</organism>
<dbReference type="RefSeq" id="WP_096378601.1">
    <property type="nucleotide sequence ID" value="NZ_AP014609.1"/>
</dbReference>
<comment type="catalytic activity">
    <reaction evidence="1 5">
        <text>uridine(55) in tRNA = pseudouridine(55) in tRNA</text>
        <dbReference type="Rhea" id="RHEA:42532"/>
        <dbReference type="Rhea" id="RHEA-COMP:10101"/>
        <dbReference type="Rhea" id="RHEA-COMP:10102"/>
        <dbReference type="ChEBI" id="CHEBI:65314"/>
        <dbReference type="ChEBI" id="CHEBI:65315"/>
        <dbReference type="EC" id="5.4.99.25"/>
    </reaction>
</comment>
<evidence type="ECO:0000256" key="2">
    <source>
        <dbReference type="ARBA" id="ARBA00005642"/>
    </source>
</evidence>
<dbReference type="Gene3D" id="3.30.2350.10">
    <property type="entry name" value="Pseudouridine synthase"/>
    <property type="match status" value="1"/>
</dbReference>
<gene>
    <name evidence="5" type="primary">truB</name>
    <name evidence="7" type="ORF">BPAY_285</name>
</gene>
<dbReference type="HAMAP" id="MF_01080">
    <property type="entry name" value="TruB_bact"/>
    <property type="match status" value="1"/>
</dbReference>
<dbReference type="InterPro" id="IPR014780">
    <property type="entry name" value="tRNA_psdUridine_synth_TruB"/>
</dbReference>
<dbReference type="NCBIfam" id="TIGR00431">
    <property type="entry name" value="TruB"/>
    <property type="match status" value="1"/>
</dbReference>
<keyword evidence="8" id="KW-1185">Reference proteome</keyword>
<name>A0ABM7EYH3_9FLAO</name>
<evidence type="ECO:0000256" key="5">
    <source>
        <dbReference type="HAMAP-Rule" id="MF_01080"/>
    </source>
</evidence>
<evidence type="ECO:0000256" key="1">
    <source>
        <dbReference type="ARBA" id="ARBA00000385"/>
    </source>
</evidence>
<dbReference type="PANTHER" id="PTHR13767">
    <property type="entry name" value="TRNA-PSEUDOURIDINE SYNTHASE"/>
    <property type="match status" value="1"/>
</dbReference>
<evidence type="ECO:0000313" key="7">
    <source>
        <dbReference type="EMBL" id="BAR92034.1"/>
    </source>
</evidence>